<name>R0HN18_9BRAS</name>
<feature type="compositionally biased region" description="Basic and acidic residues" evidence="11">
    <location>
        <begin position="161"/>
        <end position="171"/>
    </location>
</feature>
<feature type="region of interest" description="Disordered" evidence="11">
    <location>
        <begin position="440"/>
        <end position="463"/>
    </location>
</feature>
<dbReference type="PANTHER" id="PTHR45988">
    <property type="entry name" value="C2H2 TYPE ZINC FINGER TRANSCRIPTION FACTOR FAMILY-RELATED"/>
    <property type="match status" value="1"/>
</dbReference>
<feature type="domain" description="C2H2-type" evidence="12">
    <location>
        <begin position="230"/>
        <end position="257"/>
    </location>
</feature>
<evidence type="ECO:0000256" key="5">
    <source>
        <dbReference type="ARBA" id="ARBA00022833"/>
    </source>
</evidence>
<evidence type="ECO:0000256" key="3">
    <source>
        <dbReference type="ARBA" id="ARBA00022737"/>
    </source>
</evidence>
<keyword evidence="2" id="KW-0479">Metal-binding</keyword>
<dbReference type="InterPro" id="IPR013087">
    <property type="entry name" value="Znf_C2H2_type"/>
</dbReference>
<keyword evidence="4 10" id="KW-0863">Zinc-finger</keyword>
<evidence type="ECO:0000256" key="11">
    <source>
        <dbReference type="SAM" id="MobiDB-lite"/>
    </source>
</evidence>
<evidence type="ECO:0000256" key="8">
    <source>
        <dbReference type="ARBA" id="ARBA00023163"/>
    </source>
</evidence>
<proteinExistence type="predicted"/>
<dbReference type="Gene3D" id="3.30.160.60">
    <property type="entry name" value="Classic Zinc Finger"/>
    <property type="match status" value="2"/>
</dbReference>
<feature type="compositionally biased region" description="Low complexity" evidence="11">
    <location>
        <begin position="440"/>
        <end position="453"/>
    </location>
</feature>
<feature type="region of interest" description="Disordered" evidence="11">
    <location>
        <begin position="360"/>
        <end position="385"/>
    </location>
</feature>
<dbReference type="InterPro" id="IPR036236">
    <property type="entry name" value="Znf_C2H2_sf"/>
</dbReference>
<feature type="region of interest" description="Disordered" evidence="11">
    <location>
        <begin position="257"/>
        <end position="278"/>
    </location>
</feature>
<reference evidence="14" key="1">
    <citation type="journal article" date="2013" name="Nat. Genet.">
        <title>The Capsella rubella genome and the genomic consequences of rapid mating system evolution.</title>
        <authorList>
            <person name="Slotte T."/>
            <person name="Hazzouri K.M."/>
            <person name="Agren J.A."/>
            <person name="Koenig D."/>
            <person name="Maumus F."/>
            <person name="Guo Y.L."/>
            <person name="Steige K."/>
            <person name="Platts A.E."/>
            <person name="Escobar J.S."/>
            <person name="Newman L.K."/>
            <person name="Wang W."/>
            <person name="Mandakova T."/>
            <person name="Vello E."/>
            <person name="Smith L.M."/>
            <person name="Henz S.R."/>
            <person name="Steffen J."/>
            <person name="Takuno S."/>
            <person name="Brandvain Y."/>
            <person name="Coop G."/>
            <person name="Andolfatto P."/>
            <person name="Hu T.T."/>
            <person name="Blanchette M."/>
            <person name="Clark R.M."/>
            <person name="Quesneville H."/>
            <person name="Nordborg M."/>
            <person name="Gaut B.S."/>
            <person name="Lysak M.A."/>
            <person name="Jenkins J."/>
            <person name="Grimwood J."/>
            <person name="Chapman J."/>
            <person name="Prochnik S."/>
            <person name="Shu S."/>
            <person name="Rokhsar D."/>
            <person name="Schmutz J."/>
            <person name="Weigel D."/>
            <person name="Wright S.I."/>
        </authorList>
    </citation>
    <scope>NUCLEOTIDE SEQUENCE [LARGE SCALE GENOMIC DNA]</scope>
    <source>
        <strain evidence="14">cv. Monte Gargano</strain>
    </source>
</reference>
<dbReference type="SMART" id="SM00355">
    <property type="entry name" value="ZnF_C2H2"/>
    <property type="match status" value="4"/>
</dbReference>
<dbReference type="PROSITE" id="PS50157">
    <property type="entry name" value="ZINC_FINGER_C2H2_2"/>
    <property type="match status" value="4"/>
</dbReference>
<evidence type="ECO:0000256" key="10">
    <source>
        <dbReference type="PROSITE-ProRule" id="PRU00042"/>
    </source>
</evidence>
<evidence type="ECO:0000256" key="9">
    <source>
        <dbReference type="ARBA" id="ARBA00023242"/>
    </source>
</evidence>
<keyword evidence="8" id="KW-0804">Transcription</keyword>
<dbReference type="PROSITE" id="PS00028">
    <property type="entry name" value="ZINC_FINGER_C2H2_1"/>
    <property type="match status" value="4"/>
</dbReference>
<feature type="region of interest" description="Disordered" evidence="11">
    <location>
        <begin position="160"/>
        <end position="193"/>
    </location>
</feature>
<dbReference type="Proteomes" id="UP000029121">
    <property type="component" value="Unassembled WGS sequence"/>
</dbReference>
<organism evidence="13 14">
    <name type="scientific">Capsella rubella</name>
    <dbReference type="NCBI Taxonomy" id="81985"/>
    <lineage>
        <taxon>Eukaryota</taxon>
        <taxon>Viridiplantae</taxon>
        <taxon>Streptophyta</taxon>
        <taxon>Embryophyta</taxon>
        <taxon>Tracheophyta</taxon>
        <taxon>Spermatophyta</taxon>
        <taxon>Magnoliopsida</taxon>
        <taxon>eudicotyledons</taxon>
        <taxon>Gunneridae</taxon>
        <taxon>Pentapetalae</taxon>
        <taxon>rosids</taxon>
        <taxon>malvids</taxon>
        <taxon>Brassicales</taxon>
        <taxon>Brassicaceae</taxon>
        <taxon>Camelineae</taxon>
        <taxon>Capsella</taxon>
    </lineage>
</organism>
<feature type="domain" description="C2H2-type" evidence="12">
    <location>
        <begin position="79"/>
        <end position="106"/>
    </location>
</feature>
<dbReference type="GO" id="GO:0005634">
    <property type="term" value="C:nucleus"/>
    <property type="evidence" value="ECO:0007669"/>
    <property type="project" value="UniProtKB-SubCell"/>
</dbReference>
<comment type="subcellular location">
    <subcellularLocation>
        <location evidence="1">Nucleus</location>
    </subcellularLocation>
</comment>
<protein>
    <recommendedName>
        <fullName evidence="12">C2H2-type domain-containing protein</fullName>
    </recommendedName>
</protein>
<evidence type="ECO:0000313" key="13">
    <source>
        <dbReference type="EMBL" id="EOA25323.1"/>
    </source>
</evidence>
<evidence type="ECO:0000256" key="7">
    <source>
        <dbReference type="ARBA" id="ARBA00023125"/>
    </source>
</evidence>
<evidence type="ECO:0000256" key="2">
    <source>
        <dbReference type="ARBA" id="ARBA00022723"/>
    </source>
</evidence>
<sequence>MEHEMDEAAMSLVMLSERVCGDESMCLDQFKPIKEKVFDCVESILGFKEMFTHLGFEKSVTCSDVVVALRSELQSNSSRECNICGKSFGCYQALGGHKRLHRSIKGKLESKEESSLGKKTVSNPSERPESSPGYKCSVCGKSFGCFQALGGHKRLHRSIKGKLESKEENTKDGSSLFGSSEDKKIVSEPSEFEASQEEKILDCVESKQDFRELHPLNCELQKRPESSSSYKCNVCGKSFGCFQALGGHKGLHRMIRKQSARKKEYNESDNSLSHSSEAKKIVSKPSSFEVSQEKVLHCVELKQDFSELFSYSGLDESSSSCSKTTSFSALPSTLRCELQKKTQSYDCKICGKSFVRPQSLSNHQRVHRPNSEQLSRKRKNAKDYNSLSDSLEAKKIVTQPLSFEVSQEKILHCVESKQDFSELFSHPGFDKSISCSIIPLSSSQRSKPQSSNSTKGESEDGYSLFGVTDSEAKKILTPPLSFEVSQDKILHCVESKQDFSGL</sequence>
<feature type="domain" description="C2H2-type" evidence="12">
    <location>
        <begin position="134"/>
        <end position="161"/>
    </location>
</feature>
<accession>R0HN18</accession>
<dbReference type="GO" id="GO:0008270">
    <property type="term" value="F:zinc ion binding"/>
    <property type="evidence" value="ECO:0007669"/>
    <property type="project" value="UniProtKB-KW"/>
</dbReference>
<dbReference type="PANTHER" id="PTHR45988:SF87">
    <property type="entry name" value="C2H2 AND C2HC ZINC FINGERS SUPERFAMILY PROTEIN"/>
    <property type="match status" value="1"/>
</dbReference>
<keyword evidence="3" id="KW-0677">Repeat</keyword>
<feature type="domain" description="C2H2-type" evidence="12">
    <location>
        <begin position="345"/>
        <end position="372"/>
    </location>
</feature>
<evidence type="ECO:0000313" key="14">
    <source>
        <dbReference type="Proteomes" id="UP000029121"/>
    </source>
</evidence>
<dbReference type="eggNOG" id="KOG1721">
    <property type="taxonomic scope" value="Eukaryota"/>
</dbReference>
<dbReference type="InterPro" id="IPR044653">
    <property type="entry name" value="AZF1/2/3-like"/>
</dbReference>
<evidence type="ECO:0000256" key="6">
    <source>
        <dbReference type="ARBA" id="ARBA00023015"/>
    </source>
</evidence>
<dbReference type="GO" id="GO:0000976">
    <property type="term" value="F:transcription cis-regulatory region binding"/>
    <property type="evidence" value="ECO:0007669"/>
    <property type="project" value="TreeGrafter"/>
</dbReference>
<dbReference type="FunFam" id="3.30.160.60:FF:000045">
    <property type="entry name" value="ZFP69 zinc finger protein B"/>
    <property type="match status" value="1"/>
</dbReference>
<keyword evidence="14" id="KW-1185">Reference proteome</keyword>
<dbReference type="Pfam" id="PF00096">
    <property type="entry name" value="zf-C2H2"/>
    <property type="match status" value="1"/>
</dbReference>
<feature type="region of interest" description="Disordered" evidence="11">
    <location>
        <begin position="107"/>
        <end position="134"/>
    </location>
</feature>
<keyword evidence="6" id="KW-0805">Transcription regulation</keyword>
<evidence type="ECO:0000259" key="12">
    <source>
        <dbReference type="PROSITE" id="PS50157"/>
    </source>
</evidence>
<evidence type="ECO:0000256" key="4">
    <source>
        <dbReference type="ARBA" id="ARBA00022771"/>
    </source>
</evidence>
<dbReference type="STRING" id="81985.R0HN18"/>
<feature type="compositionally biased region" description="Basic and acidic residues" evidence="11">
    <location>
        <begin position="107"/>
        <end position="116"/>
    </location>
</feature>
<dbReference type="AlphaFoldDB" id="R0HN18"/>
<evidence type="ECO:0000256" key="1">
    <source>
        <dbReference type="ARBA" id="ARBA00004123"/>
    </source>
</evidence>
<dbReference type="Pfam" id="PF13912">
    <property type="entry name" value="zf-C2H2_6"/>
    <property type="match status" value="3"/>
</dbReference>
<gene>
    <name evidence="13" type="ORF">CARUB_v10018640mg</name>
</gene>
<keyword evidence="9" id="KW-0539">Nucleus</keyword>
<dbReference type="GO" id="GO:0003700">
    <property type="term" value="F:DNA-binding transcription factor activity"/>
    <property type="evidence" value="ECO:0007669"/>
    <property type="project" value="InterPro"/>
</dbReference>
<dbReference type="SUPFAM" id="SSF57667">
    <property type="entry name" value="beta-beta-alpha zinc fingers"/>
    <property type="match status" value="2"/>
</dbReference>
<keyword evidence="5" id="KW-0862">Zinc</keyword>
<dbReference type="EMBL" id="KB870809">
    <property type="protein sequence ID" value="EOA25323.1"/>
    <property type="molecule type" value="Genomic_DNA"/>
</dbReference>
<keyword evidence="7" id="KW-0238">DNA-binding</keyword>